<proteinExistence type="predicted"/>
<sequence>MHALRLKRVYAPAENEDGLRVLVDRLWPRGLSKEKAAIDHWAKDAAPSDGLRRWFAHRPERWDEFRARYEKELEAPEAQAEVVTIRRFLRESRVTLLYAAHDEDMNNAVALRALLRTPTRARTRT</sequence>
<dbReference type="EMBL" id="OY288114">
    <property type="protein sequence ID" value="CAJ0887846.1"/>
    <property type="molecule type" value="Genomic_DNA"/>
</dbReference>
<dbReference type="PANTHER" id="PTHR36849">
    <property type="entry name" value="CYTOPLASMIC PROTEIN-RELATED"/>
    <property type="match status" value="1"/>
</dbReference>
<accession>A0AA48M721</accession>
<evidence type="ECO:0000313" key="1">
    <source>
        <dbReference type="EMBL" id="CAJ0887846.1"/>
    </source>
</evidence>
<dbReference type="InterPro" id="IPR052552">
    <property type="entry name" value="YeaO-like"/>
</dbReference>
<name>A0AA48M721_9ZZZZ</name>
<gene>
    <name evidence="1" type="ORF">AMST5_03827</name>
</gene>
<evidence type="ECO:0008006" key="2">
    <source>
        <dbReference type="Google" id="ProtNLM"/>
    </source>
</evidence>
<protein>
    <recommendedName>
        <fullName evidence="2">Uroporphyrin-III C-methyltransferase</fullName>
    </recommendedName>
</protein>
<dbReference type="Pfam" id="PF22752">
    <property type="entry name" value="DUF488-N3i"/>
    <property type="match status" value="1"/>
</dbReference>
<reference evidence="1" key="1">
    <citation type="submission" date="2023-07" db="EMBL/GenBank/DDBJ databases">
        <authorList>
            <person name="Pelsma A.J. K."/>
        </authorList>
    </citation>
    <scope>NUCLEOTIDE SEQUENCE</scope>
</reference>
<dbReference type="PANTHER" id="PTHR36849:SF1">
    <property type="entry name" value="CYTOPLASMIC PROTEIN"/>
    <property type="match status" value="1"/>
</dbReference>
<organism evidence="1">
    <name type="scientific">freshwater sediment metagenome</name>
    <dbReference type="NCBI Taxonomy" id="556182"/>
    <lineage>
        <taxon>unclassified sequences</taxon>
        <taxon>metagenomes</taxon>
        <taxon>ecological metagenomes</taxon>
    </lineage>
</organism>
<dbReference type="AlphaFoldDB" id="A0AA48M721"/>